<dbReference type="EMBL" id="OAOQ01000022">
    <property type="protein sequence ID" value="SNX74369.1"/>
    <property type="molecule type" value="Genomic_DNA"/>
</dbReference>
<dbReference type="SUPFAM" id="SSF47413">
    <property type="entry name" value="lambda repressor-like DNA-binding domains"/>
    <property type="match status" value="1"/>
</dbReference>
<dbReference type="GO" id="GO:0003677">
    <property type="term" value="F:DNA binding"/>
    <property type="evidence" value="ECO:0007669"/>
    <property type="project" value="UniProtKB-KW"/>
</dbReference>
<dbReference type="PANTHER" id="PTHR46797">
    <property type="entry name" value="HTH-TYPE TRANSCRIPTIONAL REGULATOR"/>
    <property type="match status" value="1"/>
</dbReference>
<dbReference type="GO" id="GO:0003700">
    <property type="term" value="F:DNA-binding transcription factor activity"/>
    <property type="evidence" value="ECO:0007669"/>
    <property type="project" value="TreeGrafter"/>
</dbReference>
<proteinExistence type="predicted"/>
<dbReference type="Proteomes" id="UP000219467">
    <property type="component" value="Unassembled WGS sequence"/>
</dbReference>
<gene>
    <name evidence="3" type="ORF">SAMN05878503_1227</name>
</gene>
<dbReference type="CDD" id="cd00093">
    <property type="entry name" value="HTH_XRE"/>
    <property type="match status" value="1"/>
</dbReference>
<accession>A0A285D3L3</accession>
<sequence>MTDKITPSQIFSERLREARKLRGYNQEDLAARAEMPATTIAHFETGTRKPSFESLRRLAVALEITTDFLLGRVDSPELAQAGDPLYRDIGRLSGNDREIAKDFLKMLADRNAKKDKG</sequence>
<dbReference type="OrthoDB" id="9154356at2"/>
<dbReference type="SMART" id="SM00530">
    <property type="entry name" value="HTH_XRE"/>
    <property type="match status" value="1"/>
</dbReference>
<dbReference type="Pfam" id="PF01381">
    <property type="entry name" value="HTH_3"/>
    <property type="match status" value="1"/>
</dbReference>
<dbReference type="PANTHER" id="PTHR46797:SF1">
    <property type="entry name" value="METHYLPHOSPHONATE SYNTHASE"/>
    <property type="match status" value="1"/>
</dbReference>
<evidence type="ECO:0000313" key="3">
    <source>
        <dbReference type="EMBL" id="SNX74369.1"/>
    </source>
</evidence>
<dbReference type="InterPro" id="IPR050807">
    <property type="entry name" value="TransReg_Diox_bact_type"/>
</dbReference>
<dbReference type="AlphaFoldDB" id="A0A285D3L3"/>
<organism evidence="3 4">
    <name type="scientific">Cereibacter ovatus</name>
    <dbReference type="NCBI Taxonomy" id="439529"/>
    <lineage>
        <taxon>Bacteria</taxon>
        <taxon>Pseudomonadati</taxon>
        <taxon>Pseudomonadota</taxon>
        <taxon>Alphaproteobacteria</taxon>
        <taxon>Rhodobacterales</taxon>
        <taxon>Paracoccaceae</taxon>
        <taxon>Cereibacter</taxon>
    </lineage>
</organism>
<dbReference type="InterPro" id="IPR001387">
    <property type="entry name" value="Cro/C1-type_HTH"/>
</dbReference>
<evidence type="ECO:0000256" key="1">
    <source>
        <dbReference type="ARBA" id="ARBA00023125"/>
    </source>
</evidence>
<dbReference type="InterPro" id="IPR010982">
    <property type="entry name" value="Lambda_DNA-bd_dom_sf"/>
</dbReference>
<evidence type="ECO:0000313" key="4">
    <source>
        <dbReference type="Proteomes" id="UP000219467"/>
    </source>
</evidence>
<feature type="domain" description="HTH cro/C1-type" evidence="2">
    <location>
        <begin position="15"/>
        <end position="69"/>
    </location>
</feature>
<dbReference type="GO" id="GO:0005829">
    <property type="term" value="C:cytosol"/>
    <property type="evidence" value="ECO:0007669"/>
    <property type="project" value="TreeGrafter"/>
</dbReference>
<keyword evidence="1" id="KW-0238">DNA-binding</keyword>
<reference evidence="4" key="1">
    <citation type="submission" date="2017-08" db="EMBL/GenBank/DDBJ databases">
        <authorList>
            <person name="Varghese N."/>
            <person name="Submissions S."/>
        </authorList>
    </citation>
    <scope>NUCLEOTIDE SEQUENCE [LARGE SCALE GENOMIC DNA]</scope>
    <source>
        <strain evidence="4">JA234</strain>
    </source>
</reference>
<dbReference type="PROSITE" id="PS50943">
    <property type="entry name" value="HTH_CROC1"/>
    <property type="match status" value="1"/>
</dbReference>
<dbReference type="Gene3D" id="1.10.260.40">
    <property type="entry name" value="lambda repressor-like DNA-binding domains"/>
    <property type="match status" value="1"/>
</dbReference>
<protein>
    <submittedName>
        <fullName evidence="3">Helix-turn-helix protein</fullName>
    </submittedName>
</protein>
<keyword evidence="4" id="KW-1185">Reference proteome</keyword>
<dbReference type="RefSeq" id="WP_097031661.1">
    <property type="nucleotide sequence ID" value="NZ_OAOQ01000022.1"/>
</dbReference>
<evidence type="ECO:0000259" key="2">
    <source>
        <dbReference type="PROSITE" id="PS50943"/>
    </source>
</evidence>
<name>A0A285D3L3_9RHOB</name>